<keyword evidence="4 6" id="KW-1133">Transmembrane helix</keyword>
<evidence type="ECO:0000259" key="7">
    <source>
        <dbReference type="Pfam" id="PF02687"/>
    </source>
</evidence>
<dbReference type="RefSeq" id="WP_092702267.1">
    <property type="nucleotide sequence ID" value="NZ_FOSR01000003.1"/>
</dbReference>
<dbReference type="GO" id="GO:0022857">
    <property type="term" value="F:transmembrane transporter activity"/>
    <property type="evidence" value="ECO:0007669"/>
    <property type="project" value="TreeGrafter"/>
</dbReference>
<dbReference type="PANTHER" id="PTHR30572">
    <property type="entry name" value="MEMBRANE COMPONENT OF TRANSPORTER-RELATED"/>
    <property type="match status" value="1"/>
</dbReference>
<gene>
    <name evidence="9" type="ORF">SAMN05192579_103308</name>
</gene>
<dbReference type="EMBL" id="FOSR01000003">
    <property type="protein sequence ID" value="SFK52712.1"/>
    <property type="molecule type" value="Genomic_DNA"/>
</dbReference>
<feature type="transmembrane region" description="Helical" evidence="6">
    <location>
        <begin position="359"/>
        <end position="388"/>
    </location>
</feature>
<proteinExistence type="predicted"/>
<accession>A0A1I4A8G0</accession>
<evidence type="ECO:0000256" key="4">
    <source>
        <dbReference type="ARBA" id="ARBA00022989"/>
    </source>
</evidence>
<keyword evidence="5 6" id="KW-0472">Membrane</keyword>
<sequence length="442" mass="48876">MFGYYLDLALRSLRRSKTLATMMVMALAVGIGASMTTLTVAHLLSGDPVPGHSATLYHPQLNPTMPPRLVHEPTSAMDYRSAMDLWSAHRADRQTLVASSPVKVRVEGSGEPPLPRQVLLTTSDFFPMFDVPFRYGGPWAPTDEGPHARVVVISSTLNEQLFGGANSVGRSLRLRDSDVRIVGVMAPWRPAPRFYDIWQGRYRHGNTESFYNDPEDIYTPVATGLDIFAGQVPGVPVHFCWDMGADGKSMQTAPCAWLSLWVQLSSPAKVHNYAEFLKGYAQQQKRLGRYTSDQTRLQSLMQWLEWNRVVPGTVRMQAWMAQAFLLICLVNTVGLLLTRFLRRSGEIGVRRAMGASRRAVFTQCLVEAGLIGLLGGVGGWLLTLLGLWMVRQQPVAYADLAHLDLPMFFGTFAMSLAASLLAGVLPALRASRVPIGFQLKTL</sequence>
<dbReference type="GO" id="GO:0005886">
    <property type="term" value="C:plasma membrane"/>
    <property type="evidence" value="ECO:0007669"/>
    <property type="project" value="UniProtKB-SubCell"/>
</dbReference>
<evidence type="ECO:0000256" key="1">
    <source>
        <dbReference type="ARBA" id="ARBA00004651"/>
    </source>
</evidence>
<keyword evidence="10" id="KW-1185">Reference proteome</keyword>
<dbReference type="InterPro" id="IPR025857">
    <property type="entry name" value="MacB_PCD"/>
</dbReference>
<reference evidence="10" key="1">
    <citation type="submission" date="2016-10" db="EMBL/GenBank/DDBJ databases">
        <authorList>
            <person name="Varghese N."/>
            <person name="Submissions S."/>
        </authorList>
    </citation>
    <scope>NUCLEOTIDE SEQUENCE [LARGE SCALE GENOMIC DNA]</scope>
    <source>
        <strain evidence="10">MO64</strain>
    </source>
</reference>
<evidence type="ECO:0000256" key="3">
    <source>
        <dbReference type="ARBA" id="ARBA00022692"/>
    </source>
</evidence>
<comment type="subcellular location">
    <subcellularLocation>
        <location evidence="1">Cell membrane</location>
        <topology evidence="1">Multi-pass membrane protein</topology>
    </subcellularLocation>
</comment>
<feature type="transmembrane region" description="Helical" evidence="6">
    <location>
        <begin position="319"/>
        <end position="338"/>
    </location>
</feature>
<protein>
    <submittedName>
        <fullName evidence="9">Putative ABC transport system permease protein</fullName>
    </submittedName>
</protein>
<name>A0A1I4A8G0_9GAMM</name>
<dbReference type="PANTHER" id="PTHR30572:SF18">
    <property type="entry name" value="ABC-TYPE MACROLIDE FAMILY EXPORT SYSTEM PERMEASE COMPONENT 2"/>
    <property type="match status" value="1"/>
</dbReference>
<dbReference type="InterPro" id="IPR050250">
    <property type="entry name" value="Macrolide_Exporter_MacB"/>
</dbReference>
<keyword evidence="3 6" id="KW-0812">Transmembrane</keyword>
<evidence type="ECO:0000256" key="2">
    <source>
        <dbReference type="ARBA" id="ARBA00022475"/>
    </source>
</evidence>
<dbReference type="Pfam" id="PF12704">
    <property type="entry name" value="MacB_PCD"/>
    <property type="match status" value="1"/>
</dbReference>
<dbReference type="Proteomes" id="UP000198725">
    <property type="component" value="Unassembled WGS sequence"/>
</dbReference>
<feature type="transmembrane region" description="Helical" evidence="6">
    <location>
        <begin position="408"/>
        <end position="428"/>
    </location>
</feature>
<feature type="domain" description="MacB-like periplasmic core" evidence="8">
    <location>
        <begin position="22"/>
        <end position="223"/>
    </location>
</feature>
<evidence type="ECO:0000259" key="8">
    <source>
        <dbReference type="Pfam" id="PF12704"/>
    </source>
</evidence>
<evidence type="ECO:0000313" key="10">
    <source>
        <dbReference type="Proteomes" id="UP000198725"/>
    </source>
</evidence>
<dbReference type="AlphaFoldDB" id="A0A1I4A8G0"/>
<evidence type="ECO:0000256" key="5">
    <source>
        <dbReference type="ARBA" id="ARBA00023136"/>
    </source>
</evidence>
<evidence type="ECO:0000313" key="9">
    <source>
        <dbReference type="EMBL" id="SFK52712.1"/>
    </source>
</evidence>
<evidence type="ECO:0000256" key="6">
    <source>
        <dbReference type="SAM" id="Phobius"/>
    </source>
</evidence>
<feature type="transmembrane region" description="Helical" evidence="6">
    <location>
        <begin position="20"/>
        <end position="44"/>
    </location>
</feature>
<organism evidence="9 10">
    <name type="scientific">Rhodanobacter glycinis</name>
    <dbReference type="NCBI Taxonomy" id="582702"/>
    <lineage>
        <taxon>Bacteria</taxon>
        <taxon>Pseudomonadati</taxon>
        <taxon>Pseudomonadota</taxon>
        <taxon>Gammaproteobacteria</taxon>
        <taxon>Lysobacterales</taxon>
        <taxon>Rhodanobacteraceae</taxon>
        <taxon>Rhodanobacter</taxon>
    </lineage>
</organism>
<feature type="domain" description="ABC3 transporter permease C-terminal" evidence="7">
    <location>
        <begin position="324"/>
        <end position="434"/>
    </location>
</feature>
<dbReference type="Pfam" id="PF02687">
    <property type="entry name" value="FtsX"/>
    <property type="match status" value="1"/>
</dbReference>
<keyword evidence="2" id="KW-1003">Cell membrane</keyword>
<dbReference type="InterPro" id="IPR003838">
    <property type="entry name" value="ABC3_permease_C"/>
</dbReference>